<protein>
    <submittedName>
        <fullName evidence="1">Periplasmic protein TonB, links inner and outer membranes</fullName>
    </submittedName>
</protein>
<dbReference type="RefSeq" id="WP_043353779.1">
    <property type="nucleotide sequence ID" value="NZ_CP010537.1"/>
</dbReference>
<proteinExistence type="predicted"/>
<sequence>MSRLPTSGPSGDLFDAADALMADATPFTPSVILEVLQPPVTFHRVFVDITQSILAALMLSHAVMLSETQADANGWFRCSPDEWQADTGLNRFEQQTARRALTRLSLLAEATRGQPPVPIYRVDATRLWERIVAHTAQRGPRS</sequence>
<evidence type="ECO:0000313" key="1">
    <source>
        <dbReference type="EMBL" id="AJG22350.1"/>
    </source>
</evidence>
<dbReference type="OrthoDB" id="9151463at2"/>
<evidence type="ECO:0000313" key="2">
    <source>
        <dbReference type="Proteomes" id="UP000031843"/>
    </source>
</evidence>
<dbReference type="STRING" id="68895.RR42_s0759"/>
<dbReference type="KEGG" id="cbw:RR42_s0759"/>
<dbReference type="AlphaFoldDB" id="A0A0C4YI90"/>
<organism evidence="1 2">
    <name type="scientific">Cupriavidus basilensis</name>
    <dbReference type="NCBI Taxonomy" id="68895"/>
    <lineage>
        <taxon>Bacteria</taxon>
        <taxon>Pseudomonadati</taxon>
        <taxon>Pseudomonadota</taxon>
        <taxon>Betaproteobacteria</taxon>
        <taxon>Burkholderiales</taxon>
        <taxon>Burkholderiaceae</taxon>
        <taxon>Cupriavidus</taxon>
    </lineage>
</organism>
<reference evidence="1 2" key="1">
    <citation type="journal article" date="2015" name="Genome Announc.">
        <title>Complete Genome Sequence of Cupriavidus basilensis 4G11, Isolated from the Oak Ridge Field Research Center Site.</title>
        <authorList>
            <person name="Ray J."/>
            <person name="Waters R.J."/>
            <person name="Skerker J.M."/>
            <person name="Kuehl J.V."/>
            <person name="Price M.N."/>
            <person name="Huang J."/>
            <person name="Chakraborty R."/>
            <person name="Arkin A.P."/>
            <person name="Deutschbauer A."/>
        </authorList>
    </citation>
    <scope>NUCLEOTIDE SEQUENCE [LARGE SCALE GENOMIC DNA]</scope>
    <source>
        <strain evidence="1">4G11</strain>
    </source>
</reference>
<accession>A0A0C4YI90</accession>
<name>A0A0C4YI90_9BURK</name>
<gene>
    <name evidence="1" type="ORF">RR42_s0759</name>
</gene>
<keyword evidence="2" id="KW-1185">Reference proteome</keyword>
<dbReference type="Proteomes" id="UP000031843">
    <property type="component" value="Chromosome secondary"/>
</dbReference>
<dbReference type="EMBL" id="CP010537">
    <property type="protein sequence ID" value="AJG22350.1"/>
    <property type="molecule type" value="Genomic_DNA"/>
</dbReference>